<accession>A0A2P2E4E8</accession>
<dbReference type="Proteomes" id="UP000245133">
    <property type="component" value="Unassembled WGS sequence"/>
</dbReference>
<protein>
    <submittedName>
        <fullName evidence="1">Uncharacterized protein</fullName>
    </submittedName>
</protein>
<reference evidence="1 2" key="1">
    <citation type="submission" date="2018-02" db="EMBL/GenBank/DDBJ databases">
        <title>Novel Leptospira species isolated from soil and water in Japan.</title>
        <authorList>
            <person name="Nakao R."/>
            <person name="Masuzawa T."/>
        </authorList>
    </citation>
    <scope>NUCLEOTIDE SEQUENCE [LARGE SCALE GENOMIC DNA]</scope>
    <source>
        <strain evidence="1 2">YH101</strain>
    </source>
</reference>
<keyword evidence="2" id="KW-1185">Reference proteome</keyword>
<name>A0A2P2E4E8_9LEPT</name>
<dbReference type="AlphaFoldDB" id="A0A2P2E4E8"/>
<dbReference type="InterPro" id="IPR013783">
    <property type="entry name" value="Ig-like_fold"/>
</dbReference>
<evidence type="ECO:0000313" key="2">
    <source>
        <dbReference type="Proteomes" id="UP000245133"/>
    </source>
</evidence>
<dbReference type="OrthoDB" id="339882at2"/>
<sequence length="242" mass="26949">MSDKLSCGDNCSWESIQTSFWENKEIPSDVLLGCETCFQRWVEMEEALTSLVSGAGLRLANVDPSFCESLDLAKAETAMKTSLELPDFLKEYSNANLGLPERKDSILVRLTDQGIRLVGSLLETIRVQETFSPMPSVRAGQDSLLADPNSVIFEEKVSENQTFYYQLVREDSDDIYLSVKAETPLPGFFHQVNLRKDGRFILSSKINSDGTASFNGLKAGNYKIEFQGDRSSKSFDLSILVG</sequence>
<dbReference type="RefSeq" id="WP_108978063.1">
    <property type="nucleotide sequence ID" value="NZ_BFBB01000008.1"/>
</dbReference>
<dbReference type="Gene3D" id="2.60.40.10">
    <property type="entry name" value="Immunoglobulins"/>
    <property type="match status" value="1"/>
</dbReference>
<dbReference type="EMBL" id="BFBB01000008">
    <property type="protein sequence ID" value="GBF51759.1"/>
    <property type="molecule type" value="Genomic_DNA"/>
</dbReference>
<comment type="caution">
    <text evidence="1">The sequence shown here is derived from an EMBL/GenBank/DDBJ whole genome shotgun (WGS) entry which is preliminary data.</text>
</comment>
<gene>
    <name evidence="1" type="ORF">LPTSP4_32970</name>
</gene>
<organism evidence="1 2">
    <name type="scientific">Leptospira ryugenii</name>
    <dbReference type="NCBI Taxonomy" id="1917863"/>
    <lineage>
        <taxon>Bacteria</taxon>
        <taxon>Pseudomonadati</taxon>
        <taxon>Spirochaetota</taxon>
        <taxon>Spirochaetia</taxon>
        <taxon>Leptospirales</taxon>
        <taxon>Leptospiraceae</taxon>
        <taxon>Leptospira</taxon>
    </lineage>
</organism>
<evidence type="ECO:0000313" key="1">
    <source>
        <dbReference type="EMBL" id="GBF51759.1"/>
    </source>
</evidence>
<proteinExistence type="predicted"/>